<evidence type="ECO:0000259" key="1">
    <source>
        <dbReference type="PROSITE" id="PS50011"/>
    </source>
</evidence>
<evidence type="ECO:0000313" key="2">
    <source>
        <dbReference type="EMBL" id="KAK8881042.1"/>
    </source>
</evidence>
<dbReference type="InterPro" id="IPR052748">
    <property type="entry name" value="ISR_Activator"/>
</dbReference>
<dbReference type="Pfam" id="PF08238">
    <property type="entry name" value="Sel1"/>
    <property type="match status" value="13"/>
</dbReference>
<dbReference type="PANTHER" id="PTHR45011:SF1">
    <property type="entry name" value="DAP3-BINDING CELL DEATH ENHANCER 1"/>
    <property type="match status" value="1"/>
</dbReference>
<feature type="domain" description="Protein kinase" evidence="1">
    <location>
        <begin position="201"/>
        <end position="432"/>
    </location>
</feature>
<sequence length="1099" mass="127914">MSTIFMQINEQLKKGSIKVKNAKMNQIIRSYAFFDILKDSNLKIINQISQKLNKSEIIIINQYKEANCSKLPCYLIISFKNAVIFLKKTDLSFFCSLLSEKSDLTICFLSNTKDIFDEYISIKYKEMNFSNFNEELFNFNKELSFKNLKNANLKLWNCIKQCIALYLFAESYIKSNKNRIKTFISNRKVSNSLKTMKKDDFIQLKCVGKGSTFFANLCYHIDLEELFVIKCPLDRFNIKNNELMNREINNYQSIINHPFLPLLGGVIQDLNFPVIEFINGHTLYNLIKTHSVDDKLKINIIFQLMIIIEFLHRNHFILRDNKPNNIMIDQNGTVVIIDFDRIIFHEGNIEDEIKTQDFSSIYIAPELNSSNFSYECDIYSLGKIIYFIMNGENPKARCFEDHSIIKKIYEDCIKQNPKERPSLIDLIIDFYVNYHSQIEIDDLCEVYEKHFNKLYEINFFKILKDIGNESTISDALNELGILFKEGKFVKPDINKAIQYFSMSAERKNSKSLINLGNLYYEGEFVTRDINKGIQYYSLAANQNDAKAQLKLGRIYSNGEYVKIDINKAIHYLTLSAKQNEPKAQERLGIIYYEGKYIKHDINKAIQYFLQAANQNLPYSLFALGEIYDKAIFVERDINKAINYYTLASNQNFSSAQCNLGVIFYQGKYVALDIQKAIHYLTLAANNNNVYAQMNLGCIYDEGKYVVRDIPRAIHYFTMAANQNNSEAQVNLGFIYYNSSNDCVDYNKAIHYFSLAAEQDNFTAQYNLGIIYEEGKCVFRDIMKAIHYYSLASNHYYANAQYRLGCIYMIGNHVPKDVEKGIYYLSLAANQNHPYAQFNLANIYSRGEYVQINMNKAFYLFDQSAKKGIHQAHFALGFLYQQGQVVKKDISKSIYHYKYASSLGNLCAKNNLAIIYKLGIEGEIDKNLNLAVEYLEEVIKTKNDNVALFNLASIYIYDIPNEENIFKSIDLLIRTEMVNFINSKILLSVLMFKYCGSSLENIKKEIDKHKINNNPYLANELFDFGIGMNLNNESILMATYLFYQYQNILYNHLTKKTLSVKYFNIKNFKIVFTDRNEKVNHYQCIDINDLFYEGFELDVN</sequence>
<proteinExistence type="predicted"/>
<dbReference type="SMART" id="SM00220">
    <property type="entry name" value="S_TKc"/>
    <property type="match status" value="1"/>
</dbReference>
<dbReference type="Pfam" id="PF00069">
    <property type="entry name" value="Pkinase"/>
    <property type="match status" value="1"/>
</dbReference>
<evidence type="ECO:0000313" key="3">
    <source>
        <dbReference type="Proteomes" id="UP001470230"/>
    </source>
</evidence>
<dbReference type="Gene3D" id="1.10.510.10">
    <property type="entry name" value="Transferase(Phosphotransferase) domain 1"/>
    <property type="match status" value="1"/>
</dbReference>
<dbReference type="PROSITE" id="PS50011">
    <property type="entry name" value="PROTEIN_KINASE_DOM"/>
    <property type="match status" value="1"/>
</dbReference>
<dbReference type="SMART" id="SM00671">
    <property type="entry name" value="SEL1"/>
    <property type="match status" value="13"/>
</dbReference>
<dbReference type="InterPro" id="IPR000719">
    <property type="entry name" value="Prot_kinase_dom"/>
</dbReference>
<organism evidence="2 3">
    <name type="scientific">Tritrichomonas musculus</name>
    <dbReference type="NCBI Taxonomy" id="1915356"/>
    <lineage>
        <taxon>Eukaryota</taxon>
        <taxon>Metamonada</taxon>
        <taxon>Parabasalia</taxon>
        <taxon>Tritrichomonadida</taxon>
        <taxon>Tritrichomonadidae</taxon>
        <taxon>Tritrichomonas</taxon>
    </lineage>
</organism>
<reference evidence="2 3" key="1">
    <citation type="submission" date="2024-04" db="EMBL/GenBank/DDBJ databases">
        <title>Tritrichomonas musculus Genome.</title>
        <authorList>
            <person name="Alves-Ferreira E."/>
            <person name="Grigg M."/>
            <person name="Lorenzi H."/>
            <person name="Galac M."/>
        </authorList>
    </citation>
    <scope>NUCLEOTIDE SEQUENCE [LARGE SCALE GENOMIC DNA]</scope>
    <source>
        <strain evidence="2 3">EAF2021</strain>
    </source>
</reference>
<dbReference type="InterPro" id="IPR006597">
    <property type="entry name" value="Sel1-like"/>
</dbReference>
<dbReference type="InterPro" id="IPR011990">
    <property type="entry name" value="TPR-like_helical_dom_sf"/>
</dbReference>
<comment type="caution">
    <text evidence="2">The sequence shown here is derived from an EMBL/GenBank/DDBJ whole genome shotgun (WGS) entry which is preliminary data.</text>
</comment>
<dbReference type="Gene3D" id="1.25.40.10">
    <property type="entry name" value="Tetratricopeptide repeat domain"/>
    <property type="match status" value="2"/>
</dbReference>
<dbReference type="InterPro" id="IPR011009">
    <property type="entry name" value="Kinase-like_dom_sf"/>
</dbReference>
<dbReference type="PANTHER" id="PTHR45011">
    <property type="entry name" value="DAP3-BINDING CELL DEATH ENHANCER 1"/>
    <property type="match status" value="1"/>
</dbReference>
<accession>A0ABR2JS51</accession>
<dbReference type="Proteomes" id="UP001470230">
    <property type="component" value="Unassembled WGS sequence"/>
</dbReference>
<keyword evidence="3" id="KW-1185">Reference proteome</keyword>
<dbReference type="SUPFAM" id="SSF81901">
    <property type="entry name" value="HCP-like"/>
    <property type="match status" value="3"/>
</dbReference>
<protein>
    <recommendedName>
        <fullName evidence="1">Protein kinase domain-containing protein</fullName>
    </recommendedName>
</protein>
<gene>
    <name evidence="2" type="ORF">M9Y10_003769</name>
</gene>
<dbReference type="CDD" id="cd00180">
    <property type="entry name" value="PKc"/>
    <property type="match status" value="1"/>
</dbReference>
<dbReference type="SUPFAM" id="SSF56112">
    <property type="entry name" value="Protein kinase-like (PK-like)"/>
    <property type="match status" value="1"/>
</dbReference>
<dbReference type="EMBL" id="JAPFFF010000010">
    <property type="protein sequence ID" value="KAK8881042.1"/>
    <property type="molecule type" value="Genomic_DNA"/>
</dbReference>
<name>A0ABR2JS51_9EUKA</name>